<comment type="caution">
    <text evidence="1">The sequence shown here is derived from an EMBL/GenBank/DDBJ whole genome shotgun (WGS) entry which is preliminary data.</text>
</comment>
<protein>
    <recommendedName>
        <fullName evidence="3">CCHC-type domain-containing protein</fullName>
    </recommendedName>
</protein>
<dbReference type="Gene3D" id="4.10.60.10">
    <property type="entry name" value="Zinc finger, CCHC-type"/>
    <property type="match status" value="1"/>
</dbReference>
<name>A0A6V7GSZ4_9HYME</name>
<dbReference type="OrthoDB" id="7693469at2759"/>
<evidence type="ECO:0000313" key="1">
    <source>
        <dbReference type="EMBL" id="CAD1468573.1"/>
    </source>
</evidence>
<dbReference type="AlphaFoldDB" id="A0A6V7GSZ4"/>
<accession>A0A6V7GSZ4</accession>
<proteinExistence type="predicted"/>
<reference evidence="1" key="1">
    <citation type="submission" date="2020-07" db="EMBL/GenBank/DDBJ databases">
        <authorList>
            <person name="Nazaruddin N."/>
        </authorList>
    </citation>
    <scope>NUCLEOTIDE SEQUENCE</scope>
</reference>
<evidence type="ECO:0000313" key="2">
    <source>
        <dbReference type="Proteomes" id="UP000752696"/>
    </source>
</evidence>
<evidence type="ECO:0008006" key="3">
    <source>
        <dbReference type="Google" id="ProtNLM"/>
    </source>
</evidence>
<sequence>MKGKGKRAEVKKLSVRYETEQKTVRRCYLCRDRKHLAADCPMKNKGTKCFRCQENGPNCKVEIAHCKLIALIDTNCDLTIMKADQYIKIGVPKLNNKIFKFRGIGSESNNTWGNLRQR</sequence>
<organism evidence="1 2">
    <name type="scientific">Heterotrigona itama</name>
    <dbReference type="NCBI Taxonomy" id="395501"/>
    <lineage>
        <taxon>Eukaryota</taxon>
        <taxon>Metazoa</taxon>
        <taxon>Ecdysozoa</taxon>
        <taxon>Arthropoda</taxon>
        <taxon>Hexapoda</taxon>
        <taxon>Insecta</taxon>
        <taxon>Pterygota</taxon>
        <taxon>Neoptera</taxon>
        <taxon>Endopterygota</taxon>
        <taxon>Hymenoptera</taxon>
        <taxon>Apocrita</taxon>
        <taxon>Aculeata</taxon>
        <taxon>Apoidea</taxon>
        <taxon>Anthophila</taxon>
        <taxon>Apidae</taxon>
        <taxon>Heterotrigona</taxon>
    </lineage>
</organism>
<dbReference type="Proteomes" id="UP000752696">
    <property type="component" value="Unassembled WGS sequence"/>
</dbReference>
<gene>
    <name evidence="1" type="ORF">MHI_LOCUS54297</name>
</gene>
<dbReference type="EMBL" id="CAJDYZ010000777">
    <property type="protein sequence ID" value="CAD1468573.1"/>
    <property type="molecule type" value="Genomic_DNA"/>
</dbReference>
<keyword evidence="2" id="KW-1185">Reference proteome</keyword>